<organism evidence="2 3">
    <name type="scientific">Marivibrio halodurans</name>
    <dbReference type="NCBI Taxonomy" id="2039722"/>
    <lineage>
        <taxon>Bacteria</taxon>
        <taxon>Pseudomonadati</taxon>
        <taxon>Pseudomonadota</taxon>
        <taxon>Alphaproteobacteria</taxon>
        <taxon>Rhodospirillales</taxon>
        <taxon>Rhodospirillaceae</taxon>
        <taxon>Marivibrio</taxon>
    </lineage>
</organism>
<evidence type="ECO:0000313" key="2">
    <source>
        <dbReference type="EMBL" id="MBP5855928.1"/>
    </source>
</evidence>
<dbReference type="SUPFAM" id="SSF51261">
    <property type="entry name" value="Duplicated hybrid motif"/>
    <property type="match status" value="1"/>
</dbReference>
<dbReference type="InterPro" id="IPR011055">
    <property type="entry name" value="Dup_hybrid_motif"/>
</dbReference>
<dbReference type="InterPro" id="IPR050570">
    <property type="entry name" value="Cell_wall_metabolism_enzyme"/>
</dbReference>
<comment type="caution">
    <text evidence="2">The sequence shown here is derived from an EMBL/GenBank/DDBJ whole genome shotgun (WGS) entry which is preliminary data.</text>
</comment>
<gene>
    <name evidence="2" type="ORF">KAJ83_02840</name>
</gene>
<accession>A0A8J7RZI5</accession>
<dbReference type="AlphaFoldDB" id="A0A8J7RZI5"/>
<sequence>MLEASVEALPAALPETYAEDVELLETRINRWRALQQVVRCVPLISPIDNYHVTSPFGKRKDPFNNRWAIHEGVDLGGWPGISIMAAAPGTVVRAGRDGGYGNKVVIDHGCGIRTVYAHMKSIAVKKGQRVEHRETIGKLGSTGRSTGPHVHYEVQVDGEPLDPEQFIEAGKHVFKI</sequence>
<feature type="domain" description="M23ase beta-sheet core" evidence="1">
    <location>
        <begin position="69"/>
        <end position="163"/>
    </location>
</feature>
<evidence type="ECO:0000259" key="1">
    <source>
        <dbReference type="Pfam" id="PF01551"/>
    </source>
</evidence>
<dbReference type="FunFam" id="2.70.70.10:FF:000006">
    <property type="entry name" value="M23 family peptidase"/>
    <property type="match status" value="1"/>
</dbReference>
<evidence type="ECO:0000313" key="3">
    <source>
        <dbReference type="Proteomes" id="UP000672602"/>
    </source>
</evidence>
<dbReference type="Proteomes" id="UP000672602">
    <property type="component" value="Unassembled WGS sequence"/>
</dbReference>
<dbReference type="Pfam" id="PF01551">
    <property type="entry name" value="Peptidase_M23"/>
    <property type="match status" value="1"/>
</dbReference>
<dbReference type="GO" id="GO:0004222">
    <property type="term" value="F:metalloendopeptidase activity"/>
    <property type="evidence" value="ECO:0007669"/>
    <property type="project" value="TreeGrafter"/>
</dbReference>
<protein>
    <submittedName>
        <fullName evidence="2">M23 family metallopeptidase</fullName>
    </submittedName>
</protein>
<dbReference type="CDD" id="cd12797">
    <property type="entry name" value="M23_peptidase"/>
    <property type="match status" value="1"/>
</dbReference>
<proteinExistence type="predicted"/>
<reference evidence="2" key="1">
    <citation type="submission" date="2021-04" db="EMBL/GenBank/DDBJ databases">
        <authorList>
            <person name="Zhang D.-C."/>
        </authorList>
    </citation>
    <scope>NUCLEOTIDE SEQUENCE</scope>
    <source>
        <strain evidence="2">CGMCC 1.15697</strain>
    </source>
</reference>
<name>A0A8J7RZI5_9PROT</name>
<dbReference type="Gene3D" id="2.70.70.10">
    <property type="entry name" value="Glucose Permease (Domain IIA)"/>
    <property type="match status" value="1"/>
</dbReference>
<dbReference type="EMBL" id="JAGMWN010000001">
    <property type="protein sequence ID" value="MBP5855928.1"/>
    <property type="molecule type" value="Genomic_DNA"/>
</dbReference>
<dbReference type="PANTHER" id="PTHR21666:SF270">
    <property type="entry name" value="MUREIN HYDROLASE ACTIVATOR ENVC"/>
    <property type="match status" value="1"/>
</dbReference>
<dbReference type="InterPro" id="IPR016047">
    <property type="entry name" value="M23ase_b-sheet_dom"/>
</dbReference>
<dbReference type="PANTHER" id="PTHR21666">
    <property type="entry name" value="PEPTIDASE-RELATED"/>
    <property type="match status" value="1"/>
</dbReference>
<keyword evidence="3" id="KW-1185">Reference proteome</keyword>